<feature type="binding site" evidence="14">
    <location>
        <position position="74"/>
    </location>
    <ligand>
        <name>substrate</name>
    </ligand>
</feature>
<dbReference type="InterPro" id="IPR045865">
    <property type="entry name" value="ACT-like_dom_sf"/>
</dbReference>
<comment type="pathway">
    <text evidence="4 16">Amino-acid biosynthesis; L-threonine biosynthesis; L-threonine from L-aspartate: step 1/5.</text>
</comment>
<dbReference type="SUPFAM" id="SSF55021">
    <property type="entry name" value="ACT-like"/>
    <property type="match status" value="2"/>
</dbReference>
<dbReference type="InterPro" id="IPR036393">
    <property type="entry name" value="AceGlu_kinase-like_sf"/>
</dbReference>
<name>A0A1Z5HV12_9FIRM</name>
<proteinExistence type="inferred from homology"/>
<keyword evidence="12" id="KW-0457">Lysine biosynthesis</keyword>
<dbReference type="GO" id="GO:0019877">
    <property type="term" value="P:diaminopimelate biosynthetic process"/>
    <property type="evidence" value="ECO:0007669"/>
    <property type="project" value="UniProtKB-KW"/>
</dbReference>
<dbReference type="PANTHER" id="PTHR21499:SF3">
    <property type="entry name" value="ASPARTOKINASE"/>
    <property type="match status" value="1"/>
</dbReference>
<keyword evidence="10 14" id="KW-0067">ATP-binding</keyword>
<evidence type="ECO:0000256" key="15">
    <source>
        <dbReference type="RuleBase" id="RU003448"/>
    </source>
</evidence>
<accession>A0A1Z5HV12</accession>
<evidence type="ECO:0000256" key="5">
    <source>
        <dbReference type="ARBA" id="ARBA00010122"/>
    </source>
</evidence>
<evidence type="ECO:0000313" key="18">
    <source>
        <dbReference type="EMBL" id="GAW93248.1"/>
    </source>
</evidence>
<feature type="domain" description="ACT" evidence="17">
    <location>
        <begin position="264"/>
        <end position="347"/>
    </location>
</feature>
<protein>
    <recommendedName>
        <fullName evidence="15">Aspartokinase</fullName>
        <ecNumber evidence="15">2.7.2.4</ecNumber>
    </recommendedName>
</protein>
<comment type="catalytic activity">
    <reaction evidence="13 15">
        <text>L-aspartate + ATP = 4-phospho-L-aspartate + ADP</text>
        <dbReference type="Rhea" id="RHEA:23776"/>
        <dbReference type="ChEBI" id="CHEBI:29991"/>
        <dbReference type="ChEBI" id="CHEBI:30616"/>
        <dbReference type="ChEBI" id="CHEBI:57535"/>
        <dbReference type="ChEBI" id="CHEBI:456216"/>
        <dbReference type="EC" id="2.7.2.4"/>
    </reaction>
</comment>
<dbReference type="FunFam" id="3.40.1160.10:FF:000002">
    <property type="entry name" value="Aspartokinase"/>
    <property type="match status" value="1"/>
</dbReference>
<dbReference type="InterPro" id="IPR005260">
    <property type="entry name" value="Asp_kin_monofn"/>
</dbReference>
<evidence type="ECO:0000259" key="17">
    <source>
        <dbReference type="PROSITE" id="PS51671"/>
    </source>
</evidence>
<keyword evidence="7 15" id="KW-0808">Transferase</keyword>
<evidence type="ECO:0000256" key="8">
    <source>
        <dbReference type="ARBA" id="ARBA00022741"/>
    </source>
</evidence>
<dbReference type="UniPathway" id="UPA00050">
    <property type="reaction ID" value="UER00461"/>
</dbReference>
<dbReference type="CDD" id="cd04261">
    <property type="entry name" value="AAK_AKii-LysC-BS"/>
    <property type="match status" value="1"/>
</dbReference>
<comment type="pathway">
    <text evidence="3 16">Amino-acid biosynthesis; L-methionine biosynthesis via de novo pathway; L-homoserine from L-aspartate: step 1/3.</text>
</comment>
<feature type="binding site" evidence="14">
    <location>
        <begin position="7"/>
        <end position="10"/>
    </location>
    <ligand>
        <name>ATP</name>
        <dbReference type="ChEBI" id="CHEBI:30616"/>
    </ligand>
</feature>
<dbReference type="EC" id="2.7.2.4" evidence="15"/>
<gene>
    <name evidence="18" type="ORF">KKC1_23870</name>
</gene>
<keyword evidence="6 16" id="KW-0028">Amino-acid biosynthesis</keyword>
<evidence type="ECO:0000256" key="10">
    <source>
        <dbReference type="ARBA" id="ARBA00022840"/>
    </source>
</evidence>
<evidence type="ECO:0000256" key="4">
    <source>
        <dbReference type="ARBA" id="ARBA00005139"/>
    </source>
</evidence>
<evidence type="ECO:0000256" key="7">
    <source>
        <dbReference type="ARBA" id="ARBA00022679"/>
    </source>
</evidence>
<keyword evidence="19" id="KW-1185">Reference proteome</keyword>
<dbReference type="GO" id="GO:0005829">
    <property type="term" value="C:cytosol"/>
    <property type="evidence" value="ECO:0007669"/>
    <property type="project" value="TreeGrafter"/>
</dbReference>
<dbReference type="Gene3D" id="3.40.1160.10">
    <property type="entry name" value="Acetylglutamate kinase-like"/>
    <property type="match status" value="1"/>
</dbReference>
<dbReference type="RefSeq" id="WP_088554431.1">
    <property type="nucleotide sequence ID" value="NZ_BDGJ01000125.1"/>
</dbReference>
<evidence type="ECO:0000256" key="6">
    <source>
        <dbReference type="ARBA" id="ARBA00022605"/>
    </source>
</evidence>
<dbReference type="NCBIfam" id="NF005154">
    <property type="entry name" value="PRK06635.1-2"/>
    <property type="match status" value="1"/>
</dbReference>
<keyword evidence="11" id="KW-0220">Diaminopimelate biosynthesis</keyword>
<evidence type="ECO:0000256" key="13">
    <source>
        <dbReference type="ARBA" id="ARBA00047872"/>
    </source>
</evidence>
<comment type="function">
    <text evidence="1">Catalyzes the phosphorylation of the beta-carboxyl group of aspartic acid with ATP to yield 4-phospho-L-aspartate, which is involved in the branched biosynthetic pathway leading to the biosynthesis of amino acids threonine, isoleucine and methionine.</text>
</comment>
<dbReference type="GO" id="GO:0005524">
    <property type="term" value="F:ATP binding"/>
    <property type="evidence" value="ECO:0007669"/>
    <property type="project" value="UniProtKB-KW"/>
</dbReference>
<reference evidence="19" key="1">
    <citation type="journal article" date="2017" name="Appl. Environ. Microbiol.">
        <title>Genomic Analysis of Calderihabitans maritimus KKC1, a Thermophilic, Hydrogenogenic, Carboxydotrophic Bacterium Isolated from Marine Sediment.</title>
        <authorList>
            <person name="Omae K."/>
            <person name="Yoneda Y."/>
            <person name="Fukuyama Y."/>
            <person name="Yoshida T."/>
            <person name="Sako Y."/>
        </authorList>
    </citation>
    <scope>NUCLEOTIDE SEQUENCE [LARGE SCALE GENOMIC DNA]</scope>
    <source>
        <strain evidence="19">KKC1</strain>
    </source>
</reference>
<dbReference type="InterPro" id="IPR018042">
    <property type="entry name" value="Aspartate_kinase_CS"/>
</dbReference>
<dbReference type="Proteomes" id="UP000197032">
    <property type="component" value="Unassembled WGS sequence"/>
</dbReference>
<dbReference type="Gene3D" id="3.30.2130.10">
    <property type="entry name" value="VC0802-like"/>
    <property type="match status" value="1"/>
</dbReference>
<evidence type="ECO:0000256" key="14">
    <source>
        <dbReference type="PIRSR" id="PIRSR000726-1"/>
    </source>
</evidence>
<dbReference type="NCBIfam" id="NF005155">
    <property type="entry name" value="PRK06635.1-4"/>
    <property type="match status" value="1"/>
</dbReference>
<evidence type="ECO:0000256" key="3">
    <source>
        <dbReference type="ARBA" id="ARBA00004986"/>
    </source>
</evidence>
<dbReference type="PANTHER" id="PTHR21499">
    <property type="entry name" value="ASPARTATE KINASE"/>
    <property type="match status" value="1"/>
</dbReference>
<dbReference type="NCBIfam" id="TIGR00656">
    <property type="entry name" value="asp_kin_monofn"/>
    <property type="match status" value="1"/>
</dbReference>
<dbReference type="Pfam" id="PF00696">
    <property type="entry name" value="AA_kinase"/>
    <property type="match status" value="1"/>
</dbReference>
<comment type="similarity">
    <text evidence="5 15">Belongs to the aspartokinase family.</text>
</comment>
<dbReference type="InterPro" id="IPR001048">
    <property type="entry name" value="Asp/Glu/Uridylate_kinase"/>
</dbReference>
<dbReference type="GO" id="GO:0004072">
    <property type="term" value="F:aspartate kinase activity"/>
    <property type="evidence" value="ECO:0007669"/>
    <property type="project" value="UniProtKB-EC"/>
</dbReference>
<evidence type="ECO:0000256" key="11">
    <source>
        <dbReference type="ARBA" id="ARBA00022915"/>
    </source>
</evidence>
<evidence type="ECO:0000256" key="16">
    <source>
        <dbReference type="RuleBase" id="RU004249"/>
    </source>
</evidence>
<evidence type="ECO:0000256" key="9">
    <source>
        <dbReference type="ARBA" id="ARBA00022777"/>
    </source>
</evidence>
<keyword evidence="9 15" id="KW-0418">Kinase</keyword>
<dbReference type="GO" id="GO:0009089">
    <property type="term" value="P:lysine biosynthetic process via diaminopimelate"/>
    <property type="evidence" value="ECO:0007669"/>
    <property type="project" value="UniProtKB-UniPathway"/>
</dbReference>
<organism evidence="18 19">
    <name type="scientific">Calderihabitans maritimus</name>
    <dbReference type="NCBI Taxonomy" id="1246530"/>
    <lineage>
        <taxon>Bacteria</taxon>
        <taxon>Bacillati</taxon>
        <taxon>Bacillota</taxon>
        <taxon>Clostridia</taxon>
        <taxon>Neomoorellales</taxon>
        <taxon>Calderihabitantaceae</taxon>
        <taxon>Calderihabitans</taxon>
    </lineage>
</organism>
<dbReference type="InterPro" id="IPR041740">
    <property type="entry name" value="AKii-LysC-BS"/>
</dbReference>
<dbReference type="GO" id="GO:0009090">
    <property type="term" value="P:homoserine biosynthetic process"/>
    <property type="evidence" value="ECO:0007669"/>
    <property type="project" value="TreeGrafter"/>
</dbReference>
<comment type="caution">
    <text evidence="18">The sequence shown here is derived from an EMBL/GenBank/DDBJ whole genome shotgun (WGS) entry which is preliminary data.</text>
</comment>
<dbReference type="EMBL" id="BDGJ01000125">
    <property type="protein sequence ID" value="GAW93248.1"/>
    <property type="molecule type" value="Genomic_DNA"/>
</dbReference>
<feature type="binding site" evidence="14">
    <location>
        <position position="184"/>
    </location>
    <ligand>
        <name>ATP</name>
        <dbReference type="ChEBI" id="CHEBI:30616"/>
    </ligand>
</feature>
<feature type="binding site" evidence="14">
    <location>
        <position position="47"/>
    </location>
    <ligand>
        <name>substrate</name>
    </ligand>
</feature>
<dbReference type="PROSITE" id="PS00324">
    <property type="entry name" value="ASPARTOKINASE"/>
    <property type="match status" value="1"/>
</dbReference>
<dbReference type="InterPro" id="IPR002912">
    <property type="entry name" value="ACT_dom"/>
</dbReference>
<feature type="binding site" evidence="14">
    <location>
        <begin position="173"/>
        <end position="174"/>
    </location>
    <ligand>
        <name>ATP</name>
        <dbReference type="ChEBI" id="CHEBI:30616"/>
    </ligand>
</feature>
<dbReference type="GO" id="GO:0009088">
    <property type="term" value="P:threonine biosynthetic process"/>
    <property type="evidence" value="ECO:0007669"/>
    <property type="project" value="UniProtKB-UniPathway"/>
</dbReference>
<evidence type="ECO:0000256" key="1">
    <source>
        <dbReference type="ARBA" id="ARBA00003121"/>
    </source>
</evidence>
<dbReference type="CDD" id="cd04913">
    <property type="entry name" value="ACT_AKii-LysC-BS-like_1"/>
    <property type="match status" value="1"/>
</dbReference>
<evidence type="ECO:0000313" key="19">
    <source>
        <dbReference type="Proteomes" id="UP000197032"/>
    </source>
</evidence>
<comment type="pathway">
    <text evidence="2 16">Amino-acid biosynthesis; L-lysine biosynthesis via DAP pathway; (S)-tetrahydrodipicolinate from L-aspartate: step 1/4.</text>
</comment>
<evidence type="ECO:0000256" key="2">
    <source>
        <dbReference type="ARBA" id="ARBA00004766"/>
    </source>
</evidence>
<dbReference type="InterPro" id="IPR001341">
    <property type="entry name" value="Asp_kinase"/>
</dbReference>
<dbReference type="NCBIfam" id="TIGR00657">
    <property type="entry name" value="asp_kinases"/>
    <property type="match status" value="1"/>
</dbReference>
<dbReference type="Pfam" id="PF22468">
    <property type="entry name" value="ACT_9"/>
    <property type="match status" value="2"/>
</dbReference>
<dbReference type="InterPro" id="IPR054352">
    <property type="entry name" value="ACT_Aspartokinase"/>
</dbReference>
<dbReference type="PROSITE" id="PS51671">
    <property type="entry name" value="ACT"/>
    <property type="match status" value="1"/>
</dbReference>
<dbReference type="UniPathway" id="UPA00034">
    <property type="reaction ID" value="UER00015"/>
</dbReference>
<dbReference type="CDD" id="cd04923">
    <property type="entry name" value="ACT_AK-LysC-DapG-like_2"/>
    <property type="match status" value="1"/>
</dbReference>
<dbReference type="AlphaFoldDB" id="A0A1Z5HV12"/>
<keyword evidence="8 14" id="KW-0547">Nucleotide-binding</keyword>
<dbReference type="SUPFAM" id="SSF53633">
    <property type="entry name" value="Carbamate kinase-like"/>
    <property type="match status" value="1"/>
</dbReference>
<evidence type="ECO:0000256" key="12">
    <source>
        <dbReference type="ARBA" id="ARBA00023154"/>
    </source>
</evidence>
<dbReference type="OrthoDB" id="9799110at2"/>
<dbReference type="FunFam" id="3.30.2130.10:FF:000002">
    <property type="entry name" value="Aspartokinase"/>
    <property type="match status" value="1"/>
</dbReference>
<dbReference type="PIRSF" id="PIRSF000726">
    <property type="entry name" value="Asp_kin"/>
    <property type="match status" value="1"/>
</dbReference>
<dbReference type="UniPathway" id="UPA00051">
    <property type="reaction ID" value="UER00462"/>
</dbReference>
<sequence>MALVVQKYGGSSVADAEKIRRVARRVVECYKKGNQVVVVVSAMGDTTDELISKAREVTENPPDREMDMLLATGEQQSIALLAMAIQALGYPVISLTGPQAGILTDNVHTKAKILEVSSDRLLKELGEGKIVIVAGFQGITMDNEITTLGRGGSDTTAVAIAAALKADVCEIFTDVDGVFTADPRLVPSARKLSRISYDEMLELASLGALVLQPRAVEFAKQYHVRLHVRSSFNYNEGTIVEEVSDMEKEMVVSGVAHDLNVAKITVFDVPDRPGIACRLFSALARESINVDMIVQSQMRNEINNISFTIGKDDLRKAVGIIERIKGEIGASGFSYDDSVAKVSIVGAGMITNPGVAARMFEALAEEDINIQMISTSEIKVSCIIDAQEIQKAVLALHKKFGLEAKEKDNQATA</sequence>